<proteinExistence type="predicted"/>
<feature type="chain" id="PRO_5005192747" evidence="2">
    <location>
        <begin position="19"/>
        <end position="253"/>
    </location>
</feature>
<feature type="compositionally biased region" description="Low complexity" evidence="1">
    <location>
        <begin position="231"/>
        <end position="241"/>
    </location>
</feature>
<dbReference type="EMBL" id="CDMZ01005726">
    <property type="protein sequence ID" value="CEM53798.1"/>
    <property type="molecule type" value="Genomic_DNA"/>
</dbReference>
<protein>
    <submittedName>
        <fullName evidence="3">Uncharacterized protein</fullName>
    </submittedName>
</protein>
<reference evidence="3" key="1">
    <citation type="submission" date="2014-11" db="EMBL/GenBank/DDBJ databases">
        <authorList>
            <person name="Otto D Thomas"/>
            <person name="Naeem Raeece"/>
        </authorList>
    </citation>
    <scope>NUCLEOTIDE SEQUENCE</scope>
</reference>
<dbReference type="AlphaFoldDB" id="A0A0G4I9J6"/>
<feature type="region of interest" description="Disordered" evidence="1">
    <location>
        <begin position="56"/>
        <end position="102"/>
    </location>
</feature>
<sequence length="253" mass="28812">MSMVMVPLPSALLQACLAFQVTWCVTASPSGSYPGIDETFVIEDVEKDRAELDVGDLTDWTVDTPPNYKPKRKDLQGESERGRKREKKKRKQREGSQVEESVVDSAKKGVATTLVFLKWSFCGQKGKRTAKDLAELGRVWLDVLGSIGVGVQLHILDTCQLAAITRREPDKEVLWQFLLAKDEVDFLEFGTETIFPYGRTKPITSPAERKTLMTQLEKFEDSRGFREQREQQQQQRTQATKEAARKKKRTEEL</sequence>
<feature type="compositionally biased region" description="Basic and acidic residues" evidence="1">
    <location>
        <begin position="73"/>
        <end position="83"/>
    </location>
</feature>
<accession>A0A0G4I9J6</accession>
<feature type="region of interest" description="Disordered" evidence="1">
    <location>
        <begin position="221"/>
        <end position="253"/>
    </location>
</feature>
<feature type="compositionally biased region" description="Basic residues" evidence="1">
    <location>
        <begin position="244"/>
        <end position="253"/>
    </location>
</feature>
<name>A0A0G4I9J6_9ALVE</name>
<evidence type="ECO:0000313" key="3">
    <source>
        <dbReference type="EMBL" id="CEM53798.1"/>
    </source>
</evidence>
<feature type="compositionally biased region" description="Basic and acidic residues" evidence="1">
    <location>
        <begin position="221"/>
        <end position="230"/>
    </location>
</feature>
<keyword evidence="2" id="KW-0732">Signal</keyword>
<dbReference type="VEuPathDB" id="CryptoDB:Cvel_12263"/>
<feature type="signal peptide" evidence="2">
    <location>
        <begin position="1"/>
        <end position="18"/>
    </location>
</feature>
<organism evidence="3">
    <name type="scientific">Chromera velia CCMP2878</name>
    <dbReference type="NCBI Taxonomy" id="1169474"/>
    <lineage>
        <taxon>Eukaryota</taxon>
        <taxon>Sar</taxon>
        <taxon>Alveolata</taxon>
        <taxon>Colpodellida</taxon>
        <taxon>Chromeraceae</taxon>
        <taxon>Chromera</taxon>
    </lineage>
</organism>
<evidence type="ECO:0000256" key="2">
    <source>
        <dbReference type="SAM" id="SignalP"/>
    </source>
</evidence>
<gene>
    <name evidence="3" type="ORF">Cvel_12263</name>
</gene>
<evidence type="ECO:0000256" key="1">
    <source>
        <dbReference type="SAM" id="MobiDB-lite"/>
    </source>
</evidence>